<feature type="transmembrane region" description="Helical" evidence="1">
    <location>
        <begin position="96"/>
        <end position="115"/>
    </location>
</feature>
<evidence type="ECO:0000313" key="2">
    <source>
        <dbReference type="EMBL" id="GAA4607412.1"/>
    </source>
</evidence>
<proteinExistence type="predicted"/>
<gene>
    <name evidence="2" type="ORF">GCM10023195_28080</name>
</gene>
<accession>A0ABP8TG64</accession>
<keyword evidence="3" id="KW-1185">Reference proteome</keyword>
<keyword evidence="1" id="KW-1133">Transmembrane helix</keyword>
<dbReference type="EMBL" id="BAABHJ010000006">
    <property type="protein sequence ID" value="GAA4607412.1"/>
    <property type="molecule type" value="Genomic_DNA"/>
</dbReference>
<comment type="caution">
    <text evidence="2">The sequence shown here is derived from an EMBL/GenBank/DDBJ whole genome shotgun (WGS) entry which is preliminary data.</text>
</comment>
<feature type="transmembrane region" description="Helical" evidence="1">
    <location>
        <begin position="12"/>
        <end position="34"/>
    </location>
</feature>
<dbReference type="Proteomes" id="UP001500212">
    <property type="component" value="Unassembled WGS sequence"/>
</dbReference>
<organism evidence="2 3">
    <name type="scientific">Actinoallomurus liliacearum</name>
    <dbReference type="NCBI Taxonomy" id="1080073"/>
    <lineage>
        <taxon>Bacteria</taxon>
        <taxon>Bacillati</taxon>
        <taxon>Actinomycetota</taxon>
        <taxon>Actinomycetes</taxon>
        <taxon>Streptosporangiales</taxon>
        <taxon>Thermomonosporaceae</taxon>
        <taxon>Actinoallomurus</taxon>
    </lineage>
</organism>
<sequence length="212" mass="24410">MRRTDVNEAPGCITVPIMIIVVPIRLLWELVALIGRLVGRYVLRPIGWLVYQVVIRPVAWLFRVLVILPLRWVAETILVPLGRLVYRYLLRPVGRALVWCLAMLLVPFAYAAHWIGRGLAALWRAVWPLLAALGRAIAYFWRLAGIVLFHLLVRPVRWIWRTFVLPILRVVAWVWRVTVLTAARWVRVNVLKPAGAAVRSVFRALGLDTRRP</sequence>
<evidence type="ECO:0008006" key="4">
    <source>
        <dbReference type="Google" id="ProtNLM"/>
    </source>
</evidence>
<evidence type="ECO:0000313" key="3">
    <source>
        <dbReference type="Proteomes" id="UP001500212"/>
    </source>
</evidence>
<reference evidence="3" key="1">
    <citation type="journal article" date="2019" name="Int. J. Syst. Evol. Microbiol.">
        <title>The Global Catalogue of Microorganisms (GCM) 10K type strain sequencing project: providing services to taxonomists for standard genome sequencing and annotation.</title>
        <authorList>
            <consortium name="The Broad Institute Genomics Platform"/>
            <consortium name="The Broad Institute Genome Sequencing Center for Infectious Disease"/>
            <person name="Wu L."/>
            <person name="Ma J."/>
        </authorList>
    </citation>
    <scope>NUCLEOTIDE SEQUENCE [LARGE SCALE GENOMIC DNA]</scope>
    <source>
        <strain evidence="3">JCM 17938</strain>
    </source>
</reference>
<protein>
    <recommendedName>
        <fullName evidence="4">Integral membrane protein</fullName>
    </recommendedName>
</protein>
<feature type="transmembrane region" description="Helical" evidence="1">
    <location>
        <begin position="127"/>
        <end position="152"/>
    </location>
</feature>
<keyword evidence="1" id="KW-0472">Membrane</keyword>
<feature type="transmembrane region" description="Helical" evidence="1">
    <location>
        <begin position="46"/>
        <end position="65"/>
    </location>
</feature>
<name>A0ABP8TG64_9ACTN</name>
<evidence type="ECO:0000256" key="1">
    <source>
        <dbReference type="SAM" id="Phobius"/>
    </source>
</evidence>
<keyword evidence="1" id="KW-0812">Transmembrane</keyword>